<dbReference type="InterPro" id="IPR002625">
    <property type="entry name" value="Smr_dom"/>
</dbReference>
<evidence type="ECO:0000256" key="5">
    <source>
        <dbReference type="SAM" id="MobiDB-lite"/>
    </source>
</evidence>
<evidence type="ECO:0000256" key="2">
    <source>
        <dbReference type="ARBA" id="ARBA00022737"/>
    </source>
</evidence>
<feature type="repeat" description="PPR" evidence="4">
    <location>
        <begin position="298"/>
        <end position="332"/>
    </location>
</feature>
<dbReference type="Gene3D" id="1.25.40.10">
    <property type="entry name" value="Tetratricopeptide repeat domain"/>
    <property type="match status" value="3"/>
</dbReference>
<dbReference type="GO" id="GO:0042134">
    <property type="term" value="F:rRNA primary transcript binding"/>
    <property type="evidence" value="ECO:0007669"/>
    <property type="project" value="TreeGrafter"/>
</dbReference>
<dbReference type="SMART" id="SM00463">
    <property type="entry name" value="SMR"/>
    <property type="match status" value="1"/>
</dbReference>
<dbReference type="PROSITE" id="PS50828">
    <property type="entry name" value="SMR"/>
    <property type="match status" value="1"/>
</dbReference>
<feature type="compositionally biased region" description="Polar residues" evidence="5">
    <location>
        <begin position="55"/>
        <end position="68"/>
    </location>
</feature>
<feature type="compositionally biased region" description="Pro residues" evidence="5">
    <location>
        <begin position="43"/>
        <end position="54"/>
    </location>
</feature>
<dbReference type="AlphaFoldDB" id="A0A5J9WKQ5"/>
<dbReference type="FunFam" id="1.25.40.10:FF:001363">
    <property type="entry name" value="Pentatricopeptide repeat-containing protein ATP4 homolog, chloroplastic"/>
    <property type="match status" value="1"/>
</dbReference>
<feature type="repeat" description="PPR" evidence="4">
    <location>
        <begin position="368"/>
        <end position="398"/>
    </location>
</feature>
<gene>
    <name evidence="7" type="ORF">EJB05_07537</name>
</gene>
<dbReference type="Proteomes" id="UP000324897">
    <property type="component" value="Chromosome 5"/>
</dbReference>
<sequence>MASLLLGRSPSSILPSWPHRPVSASFHPRTPSSSAAAHVSVHDPPPQDPAPPPDSITNGNRSSSNTRYIWVNPNSPRAAGVARSRAGSSCRARLASAAAVLGACEPAEAAVAAALEAAFPEPPAEQDAVIVLNTAAARPETAVLALRWFLEKAEVRKKAILYNVVLKLLRKKRRWSETEVLWGEMLRDGVQPDNATFSTVISCARACGLPGKAVEWFEKMPEFECSPDMLTYSAVIDAYGRAGNAEAALSLYDRARAEKWKLDPVICSTVIKVHSTGGNFDGALNVFEEMKAAGVKPNLVVYNTMLDAMGRAMRPWVVKTIHREMTDQKVQPTRATYCCLLHAYTRARYGGDAMAVYRLMKDEAMDIDVVHYNMLLSMCADIGYVDEAEEIFRDMKASIDARSKPDSWSYSSMVTLYSSTVNVLAAEGILNEMLEAGFKPNIFVLTSLIRCYGKAGRTDDVVRSFGMLEDLGISPDDRFCGCLLSVAANTQTEELAKVINCIERSNAQLGAVVKLLVDKSSTSESFREAASDLLSSARGVVKMPYCNCLMDLCVNLNQMEKACALLDAAQHLGIYTNIQTRTQTQWSLHLRGLSVGAALTTLHVWMNDLYTALQSGGEGLPPLLGIHTGQGKNTYSDRGLAGMFEEHLKELEAPFHEAPDKAGWFLTTSVAAKLWLEEKKSSELVFSDSLLHRFLQVVGQLLHSISL</sequence>
<dbReference type="NCBIfam" id="TIGR00756">
    <property type="entry name" value="PPR"/>
    <property type="match status" value="7"/>
</dbReference>
<feature type="domain" description="Smr" evidence="6">
    <location>
        <begin position="588"/>
        <end position="675"/>
    </location>
</feature>
<dbReference type="PROSITE" id="PS51375">
    <property type="entry name" value="PPR"/>
    <property type="match status" value="8"/>
</dbReference>
<evidence type="ECO:0000313" key="8">
    <source>
        <dbReference type="Proteomes" id="UP000324897"/>
    </source>
</evidence>
<accession>A0A5J9WKQ5</accession>
<evidence type="ECO:0000256" key="4">
    <source>
        <dbReference type="PROSITE-ProRule" id="PRU00708"/>
    </source>
</evidence>
<name>A0A5J9WKQ5_9POAL</name>
<keyword evidence="8" id="KW-1185">Reference proteome</keyword>
<evidence type="ECO:0000259" key="6">
    <source>
        <dbReference type="PROSITE" id="PS50828"/>
    </source>
</evidence>
<feature type="repeat" description="PPR" evidence="4">
    <location>
        <begin position="263"/>
        <end position="297"/>
    </location>
</feature>
<protein>
    <recommendedName>
        <fullName evidence="6">Smr domain-containing protein</fullName>
    </recommendedName>
</protein>
<dbReference type="Pfam" id="PF13041">
    <property type="entry name" value="PPR_2"/>
    <property type="match status" value="2"/>
</dbReference>
<dbReference type="PANTHER" id="PTHR47447">
    <property type="entry name" value="OS03G0856100 PROTEIN"/>
    <property type="match status" value="1"/>
</dbReference>
<proteinExistence type="inferred from homology"/>
<dbReference type="InterPro" id="IPR011990">
    <property type="entry name" value="TPR-like_helical_dom_sf"/>
</dbReference>
<evidence type="ECO:0000256" key="1">
    <source>
        <dbReference type="ARBA" id="ARBA00007626"/>
    </source>
</evidence>
<dbReference type="EMBL" id="RWGY01000004">
    <property type="protein sequence ID" value="TVU47920.1"/>
    <property type="molecule type" value="Genomic_DNA"/>
</dbReference>
<dbReference type="Pfam" id="PF17177">
    <property type="entry name" value="PPR_long"/>
    <property type="match status" value="1"/>
</dbReference>
<evidence type="ECO:0000313" key="7">
    <source>
        <dbReference type="EMBL" id="TVU47920.1"/>
    </source>
</evidence>
<dbReference type="InterPro" id="IPR033443">
    <property type="entry name" value="PROP1-like_PPR_dom"/>
</dbReference>
<evidence type="ECO:0000256" key="3">
    <source>
        <dbReference type="ARBA" id="ARBA00022946"/>
    </source>
</evidence>
<feature type="repeat" description="PPR" evidence="4">
    <location>
        <begin position="228"/>
        <end position="262"/>
    </location>
</feature>
<dbReference type="PANTHER" id="PTHR47447:SF12">
    <property type="entry name" value="PENTATRICOPEPTIDE REPEAT-CONTAINING PROTEIN ATP4 HOMOLOG, CHLOROPLASTIC"/>
    <property type="match status" value="1"/>
</dbReference>
<reference evidence="7 8" key="1">
    <citation type="journal article" date="2019" name="Sci. Rep.">
        <title>A high-quality genome of Eragrostis curvula grass provides insights into Poaceae evolution and supports new strategies to enhance forage quality.</title>
        <authorList>
            <person name="Carballo J."/>
            <person name="Santos B.A.C.M."/>
            <person name="Zappacosta D."/>
            <person name="Garbus I."/>
            <person name="Selva J.P."/>
            <person name="Gallo C.A."/>
            <person name="Diaz A."/>
            <person name="Albertini E."/>
            <person name="Caccamo M."/>
            <person name="Echenique V."/>
        </authorList>
    </citation>
    <scope>NUCLEOTIDE SEQUENCE [LARGE SCALE GENOMIC DNA]</scope>
    <source>
        <strain evidence="8">cv. Victoria</strain>
        <tissue evidence="7">Leaf</tissue>
    </source>
</reference>
<feature type="region of interest" description="Disordered" evidence="5">
    <location>
        <begin position="1"/>
        <end position="68"/>
    </location>
</feature>
<comment type="similarity">
    <text evidence="1">Belongs to the PPR family. P subfamily.</text>
</comment>
<feature type="repeat" description="PPR" evidence="4">
    <location>
        <begin position="441"/>
        <end position="475"/>
    </location>
</feature>
<dbReference type="Gramene" id="TVU47920">
    <property type="protein sequence ID" value="TVU47920"/>
    <property type="gene ID" value="EJB05_07537"/>
</dbReference>
<organism evidence="7 8">
    <name type="scientific">Eragrostis curvula</name>
    <name type="common">weeping love grass</name>
    <dbReference type="NCBI Taxonomy" id="38414"/>
    <lineage>
        <taxon>Eukaryota</taxon>
        <taxon>Viridiplantae</taxon>
        <taxon>Streptophyta</taxon>
        <taxon>Embryophyta</taxon>
        <taxon>Tracheophyta</taxon>
        <taxon>Spermatophyta</taxon>
        <taxon>Magnoliopsida</taxon>
        <taxon>Liliopsida</taxon>
        <taxon>Poales</taxon>
        <taxon>Poaceae</taxon>
        <taxon>PACMAD clade</taxon>
        <taxon>Chloridoideae</taxon>
        <taxon>Eragrostideae</taxon>
        <taxon>Eragrostidinae</taxon>
        <taxon>Eragrostis</taxon>
    </lineage>
</organism>
<dbReference type="GO" id="GO:0009570">
    <property type="term" value="C:chloroplast stroma"/>
    <property type="evidence" value="ECO:0007669"/>
    <property type="project" value="TreeGrafter"/>
</dbReference>
<feature type="repeat" description="PPR" evidence="4">
    <location>
        <begin position="406"/>
        <end position="440"/>
    </location>
</feature>
<feature type="repeat" description="PPR" evidence="4">
    <location>
        <begin position="158"/>
        <end position="192"/>
    </location>
</feature>
<feature type="non-terminal residue" evidence="7">
    <location>
        <position position="1"/>
    </location>
</feature>
<feature type="repeat" description="PPR" evidence="4">
    <location>
        <begin position="193"/>
        <end position="227"/>
    </location>
</feature>
<dbReference type="GO" id="GO:0045727">
    <property type="term" value="P:positive regulation of translation"/>
    <property type="evidence" value="ECO:0007669"/>
    <property type="project" value="TreeGrafter"/>
</dbReference>
<dbReference type="GO" id="GO:0003729">
    <property type="term" value="F:mRNA binding"/>
    <property type="evidence" value="ECO:0007669"/>
    <property type="project" value="TreeGrafter"/>
</dbReference>
<dbReference type="InterPro" id="IPR002885">
    <property type="entry name" value="PPR_rpt"/>
</dbReference>
<dbReference type="Pfam" id="PF01535">
    <property type="entry name" value="PPR"/>
    <property type="match status" value="1"/>
</dbReference>
<comment type="caution">
    <text evidence="7">The sequence shown here is derived from an EMBL/GenBank/DDBJ whole genome shotgun (WGS) entry which is preliminary data.</text>
</comment>
<keyword evidence="2" id="KW-0677">Repeat</keyword>
<keyword evidence="3" id="KW-0809">Transit peptide</keyword>
<dbReference type="OrthoDB" id="185373at2759"/>
<dbReference type="FunFam" id="1.25.40.10:FF:000509">
    <property type="entry name" value="Pentatricopeptide repeat-containing protein At4g16390, chloroplastic"/>
    <property type="match status" value="1"/>
</dbReference>